<evidence type="ECO:0000313" key="2">
    <source>
        <dbReference type="Proteomes" id="UP001165960"/>
    </source>
</evidence>
<dbReference type="Proteomes" id="UP001165960">
    <property type="component" value="Unassembled WGS sequence"/>
</dbReference>
<accession>A0ACC2TJN3</accession>
<evidence type="ECO:0000313" key="1">
    <source>
        <dbReference type="EMBL" id="KAJ9074576.1"/>
    </source>
</evidence>
<dbReference type="EMBL" id="QTSX02002853">
    <property type="protein sequence ID" value="KAJ9074576.1"/>
    <property type="molecule type" value="Genomic_DNA"/>
</dbReference>
<proteinExistence type="predicted"/>
<protein>
    <submittedName>
        <fullName evidence="1">Uncharacterized protein</fullName>
    </submittedName>
</protein>
<keyword evidence="2" id="KW-1185">Reference proteome</keyword>
<reference evidence="1" key="1">
    <citation type="submission" date="2022-04" db="EMBL/GenBank/DDBJ databases">
        <title>Genome of the entomopathogenic fungus Entomophthora muscae.</title>
        <authorList>
            <person name="Elya C."/>
            <person name="Lovett B.R."/>
            <person name="Lee E."/>
            <person name="Macias A.M."/>
            <person name="Hajek A.E."/>
            <person name="De Bivort B.L."/>
            <person name="Kasson M.T."/>
            <person name="De Fine Licht H.H."/>
            <person name="Stajich J.E."/>
        </authorList>
    </citation>
    <scope>NUCLEOTIDE SEQUENCE</scope>
    <source>
        <strain evidence="1">Berkeley</strain>
    </source>
</reference>
<gene>
    <name evidence="1" type="ORF">DSO57_1005026</name>
</gene>
<sequence length="233" mass="25803">MVLQAKATRALVWVPVGSVFWGSLGVSFSAAWTPAMMVGHRASRWPRAEHSAQMGRVCSGNTMNSPLTWNGKNSAILIWFYHSHHLCCDQVPHVGVSKQLKLHDFPILGQPFLKLRFQILSRHVQRQGLKGHEECGILVESGTGGGQDCLGLLHLGISNLKGEDLFDYLICIFLVEEAKIKEVLKRALIRIDNSPPLETQAQEQESNPDPGSPRAAGPMDRRTAFFWDQAPAS</sequence>
<comment type="caution">
    <text evidence="1">The sequence shown here is derived from an EMBL/GenBank/DDBJ whole genome shotgun (WGS) entry which is preliminary data.</text>
</comment>
<name>A0ACC2TJN3_9FUNG</name>
<organism evidence="1 2">
    <name type="scientific">Entomophthora muscae</name>
    <dbReference type="NCBI Taxonomy" id="34485"/>
    <lineage>
        <taxon>Eukaryota</taxon>
        <taxon>Fungi</taxon>
        <taxon>Fungi incertae sedis</taxon>
        <taxon>Zoopagomycota</taxon>
        <taxon>Entomophthoromycotina</taxon>
        <taxon>Entomophthoromycetes</taxon>
        <taxon>Entomophthorales</taxon>
        <taxon>Entomophthoraceae</taxon>
        <taxon>Entomophthora</taxon>
    </lineage>
</organism>